<keyword evidence="4 5" id="KW-0472">Membrane</keyword>
<reference evidence="6 7" key="1">
    <citation type="submission" date="2023-11" db="EMBL/GenBank/DDBJ databases">
        <title>Peredibacter starrii A3.12.</title>
        <authorList>
            <person name="Mitchell R.J."/>
        </authorList>
    </citation>
    <scope>NUCLEOTIDE SEQUENCE [LARGE SCALE GENOMIC DNA]</scope>
    <source>
        <strain evidence="6 7">A3.12</strain>
    </source>
</reference>
<proteinExistence type="inferred from homology"/>
<dbReference type="PANTHER" id="PTHR43701">
    <property type="entry name" value="MEMBRANE TRANSPORTER PROTEIN MJ0441-RELATED"/>
    <property type="match status" value="1"/>
</dbReference>
<comment type="similarity">
    <text evidence="5">Belongs to the 4-toluene sulfonate uptake permease (TSUP) (TC 2.A.102) family.</text>
</comment>
<evidence type="ECO:0000256" key="5">
    <source>
        <dbReference type="RuleBase" id="RU363041"/>
    </source>
</evidence>
<keyword evidence="5" id="KW-1003">Cell membrane</keyword>
<feature type="transmembrane region" description="Helical" evidence="5">
    <location>
        <begin position="192"/>
        <end position="212"/>
    </location>
</feature>
<evidence type="ECO:0000256" key="1">
    <source>
        <dbReference type="ARBA" id="ARBA00004141"/>
    </source>
</evidence>
<dbReference type="InterPro" id="IPR051598">
    <property type="entry name" value="TSUP/Inactive_protease-like"/>
</dbReference>
<protein>
    <recommendedName>
        <fullName evidence="5">Probable membrane transporter protein</fullName>
    </recommendedName>
</protein>
<feature type="transmembrane region" description="Helical" evidence="5">
    <location>
        <begin position="6"/>
        <end position="34"/>
    </location>
</feature>
<dbReference type="Proteomes" id="UP001324634">
    <property type="component" value="Chromosome"/>
</dbReference>
<dbReference type="AlphaFoldDB" id="A0AAX4HUB9"/>
<evidence type="ECO:0000256" key="4">
    <source>
        <dbReference type="ARBA" id="ARBA00023136"/>
    </source>
</evidence>
<dbReference type="Pfam" id="PF01925">
    <property type="entry name" value="TauE"/>
    <property type="match status" value="1"/>
</dbReference>
<dbReference type="EMBL" id="CP139487">
    <property type="protein sequence ID" value="WPU66785.1"/>
    <property type="molecule type" value="Genomic_DNA"/>
</dbReference>
<evidence type="ECO:0000313" key="7">
    <source>
        <dbReference type="Proteomes" id="UP001324634"/>
    </source>
</evidence>
<dbReference type="GO" id="GO:0005886">
    <property type="term" value="C:plasma membrane"/>
    <property type="evidence" value="ECO:0007669"/>
    <property type="project" value="UniProtKB-SubCell"/>
</dbReference>
<accession>A0AAX4HUB9</accession>
<feature type="transmembrane region" description="Helical" evidence="5">
    <location>
        <begin position="93"/>
        <end position="111"/>
    </location>
</feature>
<feature type="transmembrane region" description="Helical" evidence="5">
    <location>
        <begin position="224"/>
        <end position="243"/>
    </location>
</feature>
<gene>
    <name evidence="6" type="ORF">SOO65_08495</name>
</gene>
<feature type="transmembrane region" description="Helical" evidence="5">
    <location>
        <begin position="131"/>
        <end position="155"/>
    </location>
</feature>
<evidence type="ECO:0000256" key="3">
    <source>
        <dbReference type="ARBA" id="ARBA00022989"/>
    </source>
</evidence>
<organism evidence="6 7">
    <name type="scientific">Peredibacter starrii</name>
    <dbReference type="NCBI Taxonomy" id="28202"/>
    <lineage>
        <taxon>Bacteria</taxon>
        <taxon>Pseudomonadati</taxon>
        <taxon>Bdellovibrionota</taxon>
        <taxon>Bacteriovoracia</taxon>
        <taxon>Bacteriovoracales</taxon>
        <taxon>Bacteriovoracaceae</taxon>
        <taxon>Peredibacter</taxon>
    </lineage>
</organism>
<name>A0AAX4HUB9_9BACT</name>
<feature type="transmembrane region" description="Helical" evidence="5">
    <location>
        <begin position="41"/>
        <end position="60"/>
    </location>
</feature>
<dbReference type="PANTHER" id="PTHR43701:SF2">
    <property type="entry name" value="MEMBRANE TRANSPORTER PROTEIN YJNA-RELATED"/>
    <property type="match status" value="1"/>
</dbReference>
<dbReference type="InterPro" id="IPR002781">
    <property type="entry name" value="TM_pro_TauE-like"/>
</dbReference>
<keyword evidence="3 5" id="KW-1133">Transmembrane helix</keyword>
<feature type="transmembrane region" description="Helical" evidence="5">
    <location>
        <begin position="66"/>
        <end position="84"/>
    </location>
</feature>
<feature type="transmembrane region" description="Helical" evidence="5">
    <location>
        <begin position="167"/>
        <end position="186"/>
    </location>
</feature>
<keyword evidence="2 5" id="KW-0812">Transmembrane</keyword>
<dbReference type="KEGG" id="psti:SOO65_08495"/>
<keyword evidence="7" id="KW-1185">Reference proteome</keyword>
<sequence>MLLYIIIGLFVGLIMGLTGAGGALAAIPLLIGLLSLSLRDATTLSLVIVIMSTLINLIGLRPKLNLRLVLTLVSAGAIGNVLSVNKKNEIPDYVVATLIISIGIYGLLSVWRERRELGAKQEKQGPIKSVIIGLLLGILTTLTGLGGGVVLMPVLMNFFGMNYQEALGNGLASILLISVMSFIFQWGEVSSLISLSELALITFGSFISVLLIKKLPPEMLKFRKILFTLVVVYSTVSIMRSVWI</sequence>
<evidence type="ECO:0000256" key="2">
    <source>
        <dbReference type="ARBA" id="ARBA00022692"/>
    </source>
</evidence>
<evidence type="ECO:0000313" key="6">
    <source>
        <dbReference type="EMBL" id="WPU66785.1"/>
    </source>
</evidence>
<comment type="subcellular location">
    <subcellularLocation>
        <location evidence="5">Cell membrane</location>
        <topology evidence="5">Multi-pass membrane protein</topology>
    </subcellularLocation>
    <subcellularLocation>
        <location evidence="1">Membrane</location>
        <topology evidence="1">Multi-pass membrane protein</topology>
    </subcellularLocation>
</comment>